<keyword evidence="3" id="KW-1185">Reference proteome</keyword>
<evidence type="ECO:0000313" key="2">
    <source>
        <dbReference type="EMBL" id="CAL1578409.1"/>
    </source>
</evidence>
<dbReference type="AlphaFoldDB" id="A0AAV2JSX9"/>
<feature type="compositionally biased region" description="Low complexity" evidence="1">
    <location>
        <begin position="30"/>
        <end position="41"/>
    </location>
</feature>
<dbReference type="Proteomes" id="UP001497482">
    <property type="component" value="Chromosome 13"/>
</dbReference>
<evidence type="ECO:0000256" key="1">
    <source>
        <dbReference type="SAM" id="MobiDB-lite"/>
    </source>
</evidence>
<name>A0AAV2JSX9_KNICA</name>
<reference evidence="2 3" key="1">
    <citation type="submission" date="2024-04" db="EMBL/GenBank/DDBJ databases">
        <authorList>
            <person name="Waldvogel A.-M."/>
            <person name="Schoenle A."/>
        </authorList>
    </citation>
    <scope>NUCLEOTIDE SEQUENCE [LARGE SCALE GENOMIC DNA]</scope>
</reference>
<evidence type="ECO:0000313" key="3">
    <source>
        <dbReference type="Proteomes" id="UP001497482"/>
    </source>
</evidence>
<proteinExistence type="predicted"/>
<gene>
    <name evidence="2" type="ORF">KC01_LOCUS9555</name>
</gene>
<protein>
    <submittedName>
        <fullName evidence="2">Uncharacterized protein</fullName>
    </submittedName>
</protein>
<organism evidence="2 3">
    <name type="scientific">Knipowitschia caucasica</name>
    <name type="common">Caucasian dwarf goby</name>
    <name type="synonym">Pomatoschistus caucasicus</name>
    <dbReference type="NCBI Taxonomy" id="637954"/>
    <lineage>
        <taxon>Eukaryota</taxon>
        <taxon>Metazoa</taxon>
        <taxon>Chordata</taxon>
        <taxon>Craniata</taxon>
        <taxon>Vertebrata</taxon>
        <taxon>Euteleostomi</taxon>
        <taxon>Actinopterygii</taxon>
        <taxon>Neopterygii</taxon>
        <taxon>Teleostei</taxon>
        <taxon>Neoteleostei</taxon>
        <taxon>Acanthomorphata</taxon>
        <taxon>Gobiaria</taxon>
        <taxon>Gobiiformes</taxon>
        <taxon>Gobioidei</taxon>
        <taxon>Gobiidae</taxon>
        <taxon>Gobiinae</taxon>
        <taxon>Knipowitschia</taxon>
    </lineage>
</organism>
<feature type="region of interest" description="Disordered" evidence="1">
    <location>
        <begin position="1"/>
        <end position="44"/>
    </location>
</feature>
<feature type="compositionally biased region" description="Polar residues" evidence="1">
    <location>
        <begin position="8"/>
        <end position="29"/>
    </location>
</feature>
<dbReference type="EMBL" id="OZ035835">
    <property type="protein sequence ID" value="CAL1578409.1"/>
    <property type="molecule type" value="Genomic_DNA"/>
</dbReference>
<accession>A0AAV2JSX9</accession>
<sequence>MHSPGTIMPTSAQSSVSHTNKIARSTTQDPPLSNLPSNHSSTIHSPDLLQFQYSQLRLTSTTGGRIQSCDPTRKASFLHASDNLFYLLSVFGDEELCSQRRRQLC</sequence>